<dbReference type="InterPro" id="IPR036866">
    <property type="entry name" value="RibonucZ/Hydroxyglut_hydro"/>
</dbReference>
<dbReference type="SUPFAM" id="SSF56281">
    <property type="entry name" value="Metallo-hydrolase/oxidoreductase"/>
    <property type="match status" value="1"/>
</dbReference>
<dbReference type="PANTHER" id="PTHR30619:SF1">
    <property type="entry name" value="RECOMBINATION PROTEIN 2"/>
    <property type="match status" value="1"/>
</dbReference>
<sequence>MAVYKIVTSLYAFTYKSIDEHGSGIDKNNTILMGSFVRLTGEEADGWVEVIAFSIQGWIKKEDIGDEPGLKVFFVDVGQGDGALIEVGNEFKMLIDGGPGDNLANYLQRWQYSYYFNKGEKVHFDYVFISHFDKDHYQGLIDIINDGHYTFGTIFHNGIAKFSKTKENFPEEYDCNLGSTETFDNTPYLKTSFSSIEELVALKDKGGMQDLLEKFTFAVSNAFQQNRIKDFQRADYLTPSISRRIAGKSLSLEILGPVTDHSTKDVLYKYFSDDSHTVNGHSIVLKLTFGNRNMLFGGDLNTASEEHLMAYYGDVNPFESDVVKSCHHGASEFTTDFMGKINPYATVISSGDNEAYSHPRADAIGCAGKYSRSRRPLVFSTELARSTNLKTEEIKYGMINLRCNGEDMIMAQMKEAASSGSVWDLYDQFI</sequence>
<dbReference type="Gene3D" id="3.60.15.10">
    <property type="entry name" value="Ribonuclease Z/Hydroxyacylglutathione hydrolase-like"/>
    <property type="match status" value="1"/>
</dbReference>
<dbReference type="RefSeq" id="WP_139012506.1">
    <property type="nucleotide sequence ID" value="NZ_VBSN01000038.1"/>
</dbReference>
<dbReference type="InterPro" id="IPR052159">
    <property type="entry name" value="Competence_DNA_uptake"/>
</dbReference>
<dbReference type="EMBL" id="VBSN01000038">
    <property type="protein sequence ID" value="KAA6439256.1"/>
    <property type="molecule type" value="Genomic_DNA"/>
</dbReference>
<name>A0A5M8QX53_9BACT</name>
<evidence type="ECO:0008006" key="3">
    <source>
        <dbReference type="Google" id="ProtNLM"/>
    </source>
</evidence>
<protein>
    <recommendedName>
        <fullName evidence="3">MBL fold metallo-hydrolase</fullName>
    </recommendedName>
</protein>
<proteinExistence type="predicted"/>
<evidence type="ECO:0000313" key="2">
    <source>
        <dbReference type="Proteomes" id="UP000323994"/>
    </source>
</evidence>
<organism evidence="1 2">
    <name type="scientific">Dyadobacter flavalbus</name>
    <dbReference type="NCBI Taxonomy" id="2579942"/>
    <lineage>
        <taxon>Bacteria</taxon>
        <taxon>Pseudomonadati</taxon>
        <taxon>Bacteroidota</taxon>
        <taxon>Cytophagia</taxon>
        <taxon>Cytophagales</taxon>
        <taxon>Spirosomataceae</taxon>
        <taxon>Dyadobacter</taxon>
    </lineage>
</organism>
<evidence type="ECO:0000313" key="1">
    <source>
        <dbReference type="EMBL" id="KAA6439256.1"/>
    </source>
</evidence>
<reference evidence="1 2" key="1">
    <citation type="submission" date="2019-05" db="EMBL/GenBank/DDBJ databases">
        <authorList>
            <person name="Qu J.-H."/>
        </authorList>
    </citation>
    <scope>NUCLEOTIDE SEQUENCE [LARGE SCALE GENOMIC DNA]</scope>
    <source>
        <strain evidence="1 2">NS28</strain>
    </source>
</reference>
<dbReference type="AlphaFoldDB" id="A0A5M8QX53"/>
<gene>
    <name evidence="1" type="ORF">FEM33_13350</name>
</gene>
<dbReference type="Proteomes" id="UP000323994">
    <property type="component" value="Unassembled WGS sequence"/>
</dbReference>
<dbReference type="PANTHER" id="PTHR30619">
    <property type="entry name" value="DNA INTERNALIZATION/COMPETENCE PROTEIN COMEC/REC2"/>
    <property type="match status" value="1"/>
</dbReference>
<dbReference type="OrthoDB" id="9761531at2"/>
<comment type="caution">
    <text evidence="1">The sequence shown here is derived from an EMBL/GenBank/DDBJ whole genome shotgun (WGS) entry which is preliminary data.</text>
</comment>
<keyword evidence="2" id="KW-1185">Reference proteome</keyword>
<accession>A0A5M8QX53</accession>